<protein>
    <submittedName>
        <fullName evidence="2">Uncharacterized protein</fullName>
    </submittedName>
</protein>
<feature type="compositionally biased region" description="Low complexity" evidence="1">
    <location>
        <begin position="59"/>
        <end position="68"/>
    </location>
</feature>
<name>A0ABY2RWM0_9PSEU</name>
<feature type="compositionally biased region" description="Basic residues" evidence="1">
    <location>
        <begin position="104"/>
        <end position="117"/>
    </location>
</feature>
<evidence type="ECO:0000256" key="1">
    <source>
        <dbReference type="SAM" id="MobiDB-lite"/>
    </source>
</evidence>
<feature type="region of interest" description="Disordered" evidence="1">
    <location>
        <begin position="53"/>
        <end position="83"/>
    </location>
</feature>
<proteinExistence type="predicted"/>
<evidence type="ECO:0000313" key="2">
    <source>
        <dbReference type="EMBL" id="TKG63565.1"/>
    </source>
</evidence>
<dbReference type="InterPro" id="IPR029063">
    <property type="entry name" value="SAM-dependent_MTases_sf"/>
</dbReference>
<evidence type="ECO:0000313" key="3">
    <source>
        <dbReference type="Proteomes" id="UP000309992"/>
    </source>
</evidence>
<dbReference type="EMBL" id="SWMS01000023">
    <property type="protein sequence ID" value="TKG63565.1"/>
    <property type="molecule type" value="Genomic_DNA"/>
</dbReference>
<dbReference type="Proteomes" id="UP000309992">
    <property type="component" value="Unassembled WGS sequence"/>
</dbReference>
<gene>
    <name evidence="2" type="ORF">FCN18_30155</name>
</gene>
<sequence length="117" mass="12682">MATQKGACGLNTLVDRDAPSLFRIYDYLLSGGHNLAADRLVADKIAALVPECGVPSLGPPRRASSARPRASDHRPAPPSRQGFIRRLGFARAACRRSAADERRGPRRHHRPAVPRPG</sequence>
<feature type="region of interest" description="Disordered" evidence="1">
    <location>
        <begin position="95"/>
        <end position="117"/>
    </location>
</feature>
<accession>A0ABY2RWM0</accession>
<keyword evidence="3" id="KW-1185">Reference proteome</keyword>
<reference evidence="2 3" key="1">
    <citation type="journal article" date="2015" name="Antonie Van Leeuwenhoek">
        <title>Prauserella endophytica sp. nov., an endophytic actinobacterium isolated from Tamarix taklamakanensis.</title>
        <authorList>
            <person name="Liu J.M."/>
            <person name="Habden X."/>
            <person name="Guo L."/>
            <person name="Tuo L."/>
            <person name="Jiang Z.K."/>
            <person name="Liu S.W."/>
            <person name="Liu X.F."/>
            <person name="Chen L."/>
            <person name="Li R.F."/>
            <person name="Zhang Y.Q."/>
            <person name="Sun C.H."/>
        </authorList>
    </citation>
    <scope>NUCLEOTIDE SEQUENCE [LARGE SCALE GENOMIC DNA]</scope>
    <source>
        <strain evidence="2 3">CGMCC 4.7182</strain>
    </source>
</reference>
<comment type="caution">
    <text evidence="2">The sequence shown here is derived from an EMBL/GenBank/DDBJ whole genome shotgun (WGS) entry which is preliminary data.</text>
</comment>
<organism evidence="2 3">
    <name type="scientific">Prauserella endophytica</name>
    <dbReference type="NCBI Taxonomy" id="1592324"/>
    <lineage>
        <taxon>Bacteria</taxon>
        <taxon>Bacillati</taxon>
        <taxon>Actinomycetota</taxon>
        <taxon>Actinomycetes</taxon>
        <taxon>Pseudonocardiales</taxon>
        <taxon>Pseudonocardiaceae</taxon>
        <taxon>Prauserella</taxon>
        <taxon>Prauserella coralliicola group</taxon>
    </lineage>
</organism>
<dbReference type="Gene3D" id="3.40.50.150">
    <property type="entry name" value="Vaccinia Virus protein VP39"/>
    <property type="match status" value="1"/>
</dbReference>